<evidence type="ECO:0000256" key="9">
    <source>
        <dbReference type="ARBA" id="ARBA00023280"/>
    </source>
</evidence>
<evidence type="ECO:0000256" key="2">
    <source>
        <dbReference type="ARBA" id="ARBA00013526"/>
    </source>
</evidence>
<keyword evidence="9 11" id="KW-0899">Viral immunoevasion</keyword>
<dbReference type="InterPro" id="IPR001558">
    <property type="entry name" value="HIV_Nef"/>
</dbReference>
<keyword evidence="10 11" id="KW-0449">Lipoprotein</keyword>
<dbReference type="Gene3D" id="3.30.62.10">
    <property type="entry name" value="Nef Regulatory Factor"/>
    <property type="match status" value="1"/>
</dbReference>
<protein>
    <recommendedName>
        <fullName evidence="2 11">Protein Nef</fullName>
    </recommendedName>
</protein>
<evidence type="ECO:0000256" key="7">
    <source>
        <dbReference type="ARBA" id="ARBA00023026"/>
    </source>
</evidence>
<dbReference type="SUPFAM" id="SSF55671">
    <property type="entry name" value="Regulatory factor Nef"/>
    <property type="match status" value="1"/>
</dbReference>
<keyword evidence="8" id="KW-0472">Membrane</keyword>
<keyword evidence="4" id="KW-0945">Host-virus interaction</keyword>
<keyword evidence="3" id="KW-1032">Host cell membrane</keyword>
<organism evidence="12">
    <name type="scientific">Simian immunodeficiency virus - olc</name>
    <dbReference type="NCBI Taxonomy" id="538563"/>
    <lineage>
        <taxon>Viruses</taxon>
        <taxon>Riboviria</taxon>
        <taxon>Pararnavirae</taxon>
        <taxon>Artverviricota</taxon>
        <taxon>Revtraviricetes</taxon>
        <taxon>Ortervirales</taxon>
        <taxon>Retroviridae</taxon>
        <taxon>Orthoretrovirinae</taxon>
        <taxon>Lentivirus</taxon>
        <taxon>Lentivirus simimdef</taxon>
        <taxon>Simian immunodeficiency virus</taxon>
    </lineage>
</organism>
<reference evidence="12" key="1">
    <citation type="journal article" date="2009" name="J. Virol.">
        <title>Full-length genome characterization of a novel simian immunodeficiency virus lineage (SIVolc) from olive Colobus (Procolobus verus) and new SIVwrcPbb strains from Western Red Colobus (Piliocolobus badius badius) from the Tai Forest in Ivory Coast.</title>
        <authorList>
            <person name="Liegeois F."/>
            <person name="Lafay B."/>
            <person name="Formenty P."/>
            <person name="Locatelli S."/>
            <person name="Courgnaud V."/>
            <person name="Delaporte E."/>
            <person name="Peeters M."/>
        </authorList>
    </citation>
    <scope>NUCLEOTIDE SEQUENCE</scope>
</reference>
<dbReference type="EMBL" id="FM165201">
    <property type="protein sequence ID" value="CAQ60129.1"/>
    <property type="molecule type" value="Genomic_DNA"/>
</dbReference>
<evidence type="ECO:0000256" key="3">
    <source>
        <dbReference type="ARBA" id="ARBA00022511"/>
    </source>
</evidence>
<evidence type="ECO:0000313" key="12">
    <source>
        <dbReference type="EMBL" id="CAQ60129.1"/>
    </source>
</evidence>
<feature type="non-terminal residue" evidence="12">
    <location>
        <position position="185"/>
    </location>
</feature>
<evidence type="ECO:0000256" key="5">
    <source>
        <dbReference type="ARBA" id="ARBA00022707"/>
    </source>
</evidence>
<keyword evidence="6" id="KW-1043">Host membrane</keyword>
<dbReference type="InterPro" id="IPR027481">
    <property type="entry name" value="HIV-1_Nef_core_sf"/>
</dbReference>
<dbReference type="Pfam" id="PF00469">
    <property type="entry name" value="F-protein"/>
    <property type="match status" value="1"/>
</dbReference>
<comment type="similarity">
    <text evidence="1 11">Belongs to the lentivirus primate group Nef protein family.</text>
</comment>
<evidence type="ECO:0000256" key="4">
    <source>
        <dbReference type="ARBA" id="ARBA00022581"/>
    </source>
</evidence>
<proteinExistence type="inferred from homology"/>
<gene>
    <name evidence="12" type="primary">nef</name>
</gene>
<keyword evidence="5 11" id="KW-0519">Myristate</keyword>
<evidence type="ECO:0000256" key="8">
    <source>
        <dbReference type="ARBA" id="ARBA00023136"/>
    </source>
</evidence>
<evidence type="ECO:0000256" key="6">
    <source>
        <dbReference type="ARBA" id="ARBA00022870"/>
    </source>
</evidence>
<accession>B7UES5</accession>
<keyword evidence="7 11" id="KW-0843">Virulence</keyword>
<name>B7UES5_SIV</name>
<evidence type="ECO:0000256" key="11">
    <source>
        <dbReference type="RuleBase" id="RU000344"/>
    </source>
</evidence>
<evidence type="ECO:0000256" key="10">
    <source>
        <dbReference type="ARBA" id="ARBA00023288"/>
    </source>
</evidence>
<sequence length="185" mass="21598">MGSICSRRNREGEVLYRRLRSNWGEKEQKQLESEDQHQTNLAIESLMTGDTDTDDLEGFPVKPQVPVRQATYKTLIELSHFLKEKGGLEGMYWSPRRENLIYLYALNCWGIIGNFQATEEVEEGTLRRPKTPGWLWDLRRVEPLPETLEDERDALLHPIQTPQTPEELGVWVWVFNPHRANTPLK</sequence>
<evidence type="ECO:0000256" key="1">
    <source>
        <dbReference type="ARBA" id="ARBA00006933"/>
    </source>
</evidence>
<dbReference type="GO" id="GO:0005525">
    <property type="term" value="F:GTP binding"/>
    <property type="evidence" value="ECO:0007669"/>
    <property type="project" value="InterPro"/>
</dbReference>